<protein>
    <recommendedName>
        <fullName evidence="4">Lipoprotein</fullName>
    </recommendedName>
</protein>
<gene>
    <name evidence="2" type="ORF">LKMONMHP_3674</name>
</gene>
<evidence type="ECO:0008006" key="4">
    <source>
        <dbReference type="Google" id="ProtNLM"/>
    </source>
</evidence>
<evidence type="ECO:0000313" key="2">
    <source>
        <dbReference type="EMBL" id="GJE28800.1"/>
    </source>
</evidence>
<reference evidence="2" key="2">
    <citation type="submission" date="2021-08" db="EMBL/GenBank/DDBJ databases">
        <authorList>
            <person name="Tani A."/>
            <person name="Ola A."/>
            <person name="Ogura Y."/>
            <person name="Katsura K."/>
            <person name="Hayashi T."/>
        </authorList>
    </citation>
    <scope>NUCLEOTIDE SEQUENCE</scope>
    <source>
        <strain evidence="2">NBRC 15689</strain>
    </source>
</reference>
<keyword evidence="3" id="KW-1185">Reference proteome</keyword>
<evidence type="ECO:0000256" key="1">
    <source>
        <dbReference type="SAM" id="SignalP"/>
    </source>
</evidence>
<keyword evidence="1" id="KW-0732">Signal</keyword>
<dbReference type="EMBL" id="BPQV01000012">
    <property type="protein sequence ID" value="GJE28800.1"/>
    <property type="molecule type" value="Genomic_DNA"/>
</dbReference>
<name>A0ABQ4TAV6_METOR</name>
<dbReference type="RefSeq" id="WP_238312743.1">
    <property type="nucleotide sequence ID" value="NZ_BPQV01000012.1"/>
</dbReference>
<comment type="caution">
    <text evidence="2">The sequence shown here is derived from an EMBL/GenBank/DDBJ whole genome shotgun (WGS) entry which is preliminary data.</text>
</comment>
<accession>A0ABQ4TAV6</accession>
<dbReference type="Proteomes" id="UP001055156">
    <property type="component" value="Unassembled WGS sequence"/>
</dbReference>
<evidence type="ECO:0000313" key="3">
    <source>
        <dbReference type="Proteomes" id="UP001055156"/>
    </source>
</evidence>
<proteinExistence type="predicted"/>
<feature type="chain" id="PRO_5047127173" description="Lipoprotein" evidence="1">
    <location>
        <begin position="27"/>
        <end position="174"/>
    </location>
</feature>
<organism evidence="2 3">
    <name type="scientific">Methylobacterium organophilum</name>
    <dbReference type="NCBI Taxonomy" id="410"/>
    <lineage>
        <taxon>Bacteria</taxon>
        <taxon>Pseudomonadati</taxon>
        <taxon>Pseudomonadota</taxon>
        <taxon>Alphaproteobacteria</taxon>
        <taxon>Hyphomicrobiales</taxon>
        <taxon>Methylobacteriaceae</taxon>
        <taxon>Methylobacterium</taxon>
    </lineage>
</organism>
<reference evidence="2" key="1">
    <citation type="journal article" date="2021" name="Front. Microbiol.">
        <title>Comprehensive Comparative Genomics and Phenotyping of Methylobacterium Species.</title>
        <authorList>
            <person name="Alessa O."/>
            <person name="Ogura Y."/>
            <person name="Fujitani Y."/>
            <person name="Takami H."/>
            <person name="Hayashi T."/>
            <person name="Sahin N."/>
            <person name="Tani A."/>
        </authorList>
    </citation>
    <scope>NUCLEOTIDE SEQUENCE</scope>
    <source>
        <strain evidence="2">NBRC 15689</strain>
    </source>
</reference>
<sequence>MKTRLFLRLVLLAGLAASVGATPGWAKTVKIPATTPPMAVEIPGAWTASTVKRGLEIKSDDEEVFLWIETYTEANYETIKAEHGRYFEGQGVTVTGEPKIEPRRYAGYGLAFLDLPAIWKGKPTVLRYILVEPDDKAKRRLMMSYWASPEGDRTHDAAMNKLVESLAAAVNAAN</sequence>
<feature type="signal peptide" evidence="1">
    <location>
        <begin position="1"/>
        <end position="26"/>
    </location>
</feature>